<organism evidence="2 3">
    <name type="scientific">Triparma strigata</name>
    <dbReference type="NCBI Taxonomy" id="1606541"/>
    <lineage>
        <taxon>Eukaryota</taxon>
        <taxon>Sar</taxon>
        <taxon>Stramenopiles</taxon>
        <taxon>Ochrophyta</taxon>
        <taxon>Bolidophyceae</taxon>
        <taxon>Parmales</taxon>
        <taxon>Triparmaceae</taxon>
        <taxon>Triparma</taxon>
    </lineage>
</organism>
<evidence type="ECO:0000313" key="3">
    <source>
        <dbReference type="Proteomes" id="UP001165085"/>
    </source>
</evidence>
<evidence type="ECO:0000313" key="2">
    <source>
        <dbReference type="EMBL" id="GMH98928.1"/>
    </source>
</evidence>
<accession>A0A9W7F0U8</accession>
<protein>
    <submittedName>
        <fullName evidence="2">Uncharacterized protein</fullName>
    </submittedName>
</protein>
<sequence>MIGLRTQRSSAPTEGLEDVTAFPGPLKSISAREMEADKGDVSGTEERRNVEAHEDEGVCTAPPGLQCAEKRTELESEELLKLDSRNGGSGDVLTFSGPFDTIPVEEITADESDVFFTGENTNAGLNFASGTDLAQIGFGVIKAEELFHKIAALYYDRFKKEAVIDERMKE</sequence>
<feature type="region of interest" description="Disordered" evidence="1">
    <location>
        <begin position="1"/>
        <end position="63"/>
    </location>
</feature>
<dbReference type="AlphaFoldDB" id="A0A9W7F0U8"/>
<comment type="caution">
    <text evidence="2">The sequence shown here is derived from an EMBL/GenBank/DDBJ whole genome shotgun (WGS) entry which is preliminary data.</text>
</comment>
<proteinExistence type="predicted"/>
<gene>
    <name evidence="2" type="ORF">TrST_g10962</name>
</gene>
<feature type="compositionally biased region" description="Polar residues" evidence="1">
    <location>
        <begin position="1"/>
        <end position="12"/>
    </location>
</feature>
<dbReference type="Proteomes" id="UP001165085">
    <property type="component" value="Unassembled WGS sequence"/>
</dbReference>
<feature type="compositionally biased region" description="Basic and acidic residues" evidence="1">
    <location>
        <begin position="30"/>
        <end position="56"/>
    </location>
</feature>
<reference evidence="3" key="1">
    <citation type="journal article" date="2023" name="Commun. Biol.">
        <title>Genome analysis of Parmales, the sister group of diatoms, reveals the evolutionary specialization of diatoms from phago-mixotrophs to photoautotrophs.</title>
        <authorList>
            <person name="Ban H."/>
            <person name="Sato S."/>
            <person name="Yoshikawa S."/>
            <person name="Yamada K."/>
            <person name="Nakamura Y."/>
            <person name="Ichinomiya M."/>
            <person name="Sato N."/>
            <person name="Blanc-Mathieu R."/>
            <person name="Endo H."/>
            <person name="Kuwata A."/>
            <person name="Ogata H."/>
        </authorList>
    </citation>
    <scope>NUCLEOTIDE SEQUENCE [LARGE SCALE GENOMIC DNA]</scope>
    <source>
        <strain evidence="3">NIES 3701</strain>
    </source>
</reference>
<feature type="non-terminal residue" evidence="2">
    <location>
        <position position="170"/>
    </location>
</feature>
<dbReference type="EMBL" id="BRXY01000537">
    <property type="protein sequence ID" value="GMH98928.1"/>
    <property type="molecule type" value="Genomic_DNA"/>
</dbReference>
<evidence type="ECO:0000256" key="1">
    <source>
        <dbReference type="SAM" id="MobiDB-lite"/>
    </source>
</evidence>
<name>A0A9W7F0U8_9STRA</name>
<dbReference type="OrthoDB" id="10574191at2759"/>
<keyword evidence="3" id="KW-1185">Reference proteome</keyword>